<dbReference type="GeneID" id="40234359"/>
<evidence type="ECO:0000313" key="1">
    <source>
        <dbReference type="EMBL" id="AEJ91958.1"/>
    </source>
</evidence>
<dbReference type="EMBL" id="JF957057">
    <property type="protein sequence ID" value="AEJ91958.1"/>
    <property type="molecule type" value="Genomic_DNA"/>
</dbReference>
<organism evidence="1 2">
    <name type="scientific">Mycobacterium phage BPBiebs31</name>
    <dbReference type="NCBI Taxonomy" id="2902900"/>
    <lineage>
        <taxon>Viruses</taxon>
        <taxon>Duplodnaviria</taxon>
        <taxon>Heunggongvirae</taxon>
        <taxon>Uroviricota</taxon>
        <taxon>Caudoviricetes</taxon>
        <taxon>Fromanvirus</taxon>
        <taxon>Fromanvirus bpbiebs31</taxon>
    </lineage>
</organism>
<sequence>MNEKEFAEHDRSKGLNEILDWANGKTGNIMDITVVSVEDAIEVENNQLPEEGEDD</sequence>
<evidence type="ECO:0000313" key="2">
    <source>
        <dbReference type="Proteomes" id="UP000008429"/>
    </source>
</evidence>
<protein>
    <submittedName>
        <fullName evidence="1">Uncharacterized protein</fullName>
    </submittedName>
</protein>
<reference evidence="1 2" key="1">
    <citation type="journal article" date="2012" name="J. Virol.">
        <title>Complete Genome Sequences of 138 Mycobacteriophages.</title>
        <authorList>
            <consortium name="the Science Education Alliance Phage Hunters Advancing Genomics and Evolutionary Science Program"/>
            <consortium name="the KwaZulu-Natal Research Institute for Tuberculosis and HIV Mycobacterial Genetics Course Students"/>
            <consortium name="the Phage Hunters Integrating Research and Education Program"/>
            <person name="Hatfull G.F."/>
        </authorList>
    </citation>
    <scope>NUCLEOTIDE SEQUENCE [LARGE SCALE GENOMIC DNA]</scope>
</reference>
<proteinExistence type="predicted"/>
<gene>
    <name evidence="1" type="primary">77</name>
    <name evidence="1" type="ORF">BPBIEBS31_77</name>
</gene>
<name>G1DA30_9CAUD</name>
<dbReference type="Proteomes" id="UP000008429">
    <property type="component" value="Segment"/>
</dbReference>
<dbReference type="OrthoDB" id="26049at10239"/>
<keyword evidence="2" id="KW-1185">Reference proteome</keyword>
<dbReference type="RefSeq" id="YP_009637606.1">
    <property type="nucleotide sequence ID" value="NC_042327.1"/>
</dbReference>
<accession>G1DA30</accession>